<evidence type="ECO:0000256" key="1">
    <source>
        <dbReference type="ARBA" id="ARBA00022842"/>
    </source>
</evidence>
<keyword evidence="1" id="KW-0460">Magnesium</keyword>
<gene>
    <name evidence="3" type="ORF">EM595_2967</name>
</gene>
<feature type="domain" description="MobA-like NTP transferase" evidence="2">
    <location>
        <begin position="7"/>
        <end position="166"/>
    </location>
</feature>
<dbReference type="PANTHER" id="PTHR43777">
    <property type="entry name" value="MOLYBDENUM COFACTOR CYTIDYLYLTRANSFERASE"/>
    <property type="match status" value="1"/>
</dbReference>
<dbReference type="InterPro" id="IPR029044">
    <property type="entry name" value="Nucleotide-diphossugar_trans"/>
</dbReference>
<dbReference type="RefSeq" id="WP_067433647.1">
    <property type="nucleotide sequence ID" value="NZ_CP072598.1"/>
</dbReference>
<proteinExistence type="predicted"/>
<dbReference type="Proteomes" id="UP000059419">
    <property type="component" value="Chromosome 1"/>
</dbReference>
<sequence>MNSCGIIITAAGFGRRYQAAGGKGVKLEQPLASGEPLFAAVLRHAVASGLPVQVVTRPDYRGIQALCTQANVSWCAIDSRGMGDTIAEGVRRCLNWQGWLIQPGDMPGVPVAAYQQVTQALTQRLTARMVWQQLPGHPVGFAAPLRDSLLQLAGDSGAKALLREHPPLLISSTDRGVVDDIDLPLNTTGKP</sequence>
<dbReference type="Pfam" id="PF12804">
    <property type="entry name" value="NTP_transf_3"/>
    <property type="match status" value="1"/>
</dbReference>
<dbReference type="OrthoDB" id="5298023at2"/>
<organism evidence="3 4">
    <name type="scientific">Duffyella gerundensis</name>
    <dbReference type="NCBI Taxonomy" id="1619313"/>
    <lineage>
        <taxon>Bacteria</taxon>
        <taxon>Pseudomonadati</taxon>
        <taxon>Pseudomonadota</taxon>
        <taxon>Gammaproteobacteria</taxon>
        <taxon>Enterobacterales</taxon>
        <taxon>Erwiniaceae</taxon>
        <taxon>Duffyella</taxon>
    </lineage>
</organism>
<protein>
    <recommendedName>
        <fullName evidence="2">MobA-like NTP transferase domain-containing protein</fullName>
    </recommendedName>
</protein>
<dbReference type="PANTHER" id="PTHR43777:SF1">
    <property type="entry name" value="MOLYBDENUM COFACTOR CYTIDYLYLTRANSFERASE"/>
    <property type="match status" value="1"/>
</dbReference>
<dbReference type="InterPro" id="IPR025877">
    <property type="entry name" value="MobA-like_NTP_Trfase"/>
</dbReference>
<dbReference type="Gene3D" id="3.90.550.10">
    <property type="entry name" value="Spore Coat Polysaccharide Biosynthesis Protein SpsA, Chain A"/>
    <property type="match status" value="1"/>
</dbReference>
<dbReference type="AlphaFoldDB" id="A0A0U5L420"/>
<dbReference type="STRING" id="1619313.EM595_2967"/>
<evidence type="ECO:0000313" key="4">
    <source>
        <dbReference type="Proteomes" id="UP000059419"/>
    </source>
</evidence>
<dbReference type="EMBL" id="LN907827">
    <property type="protein sequence ID" value="CUU25198.1"/>
    <property type="molecule type" value="Genomic_DNA"/>
</dbReference>
<keyword evidence="4" id="KW-1185">Reference proteome</keyword>
<dbReference type="PATRIC" id="fig|1619313.3.peg.3080"/>
<evidence type="ECO:0000259" key="2">
    <source>
        <dbReference type="Pfam" id="PF12804"/>
    </source>
</evidence>
<accession>A0A0U5L420</accession>
<dbReference type="KEGG" id="ege:EM595_2967"/>
<dbReference type="GO" id="GO:0016779">
    <property type="term" value="F:nucleotidyltransferase activity"/>
    <property type="evidence" value="ECO:0007669"/>
    <property type="project" value="UniProtKB-ARBA"/>
</dbReference>
<dbReference type="SUPFAM" id="SSF53448">
    <property type="entry name" value="Nucleotide-diphospho-sugar transferases"/>
    <property type="match status" value="1"/>
</dbReference>
<evidence type="ECO:0000313" key="3">
    <source>
        <dbReference type="EMBL" id="CUU25198.1"/>
    </source>
</evidence>
<name>A0A0U5L420_9GAMM</name>
<reference evidence="4" key="1">
    <citation type="submission" date="2015-11" db="EMBL/GenBank/DDBJ databases">
        <authorList>
            <person name="Blom J."/>
        </authorList>
    </citation>
    <scope>NUCLEOTIDE SEQUENCE [LARGE SCALE GENOMIC DNA]</scope>
</reference>